<dbReference type="InterPro" id="IPR010982">
    <property type="entry name" value="Lambda_DNA-bd_dom_sf"/>
</dbReference>
<keyword evidence="4" id="KW-1185">Reference proteome</keyword>
<dbReference type="InterPro" id="IPR050807">
    <property type="entry name" value="TransReg_Diox_bact_type"/>
</dbReference>
<comment type="caution">
    <text evidence="3">The sequence shown here is derived from an EMBL/GenBank/DDBJ whole genome shotgun (WGS) entry which is preliminary data.</text>
</comment>
<dbReference type="PANTHER" id="PTHR46797:SF1">
    <property type="entry name" value="METHYLPHOSPHONATE SYNTHASE"/>
    <property type="match status" value="1"/>
</dbReference>
<protein>
    <submittedName>
        <fullName evidence="3">Transcriptional regulator</fullName>
    </submittedName>
</protein>
<reference evidence="3" key="1">
    <citation type="journal article" date="2014" name="Int. J. Syst. Evol. Microbiol.">
        <title>Complete genome sequence of Corynebacterium casei LMG S-19264T (=DSM 44701T), isolated from a smear-ripened cheese.</title>
        <authorList>
            <consortium name="US DOE Joint Genome Institute (JGI-PGF)"/>
            <person name="Walter F."/>
            <person name="Albersmeier A."/>
            <person name="Kalinowski J."/>
            <person name="Ruckert C."/>
        </authorList>
    </citation>
    <scope>NUCLEOTIDE SEQUENCE</scope>
    <source>
        <strain evidence="3">KCTC 42590</strain>
    </source>
</reference>
<dbReference type="Pfam" id="PF01381">
    <property type="entry name" value="HTH_3"/>
    <property type="match status" value="1"/>
</dbReference>
<dbReference type="Proteomes" id="UP000630923">
    <property type="component" value="Unassembled WGS sequence"/>
</dbReference>
<accession>A0A919AQ03</accession>
<sequence>MPDPIDVHVGSRVRLRRTLLGLTQDGLGQALGLTFQQIQKYERGTNRIGASRLVEIANVLGVEPAYFFDEMPEEIEGYGKKGMADEATPFEAESGYSKRETIELVRVFEKITDPSVRARLMDLVLAIGDAEQEEVNRSSGADD</sequence>
<dbReference type="InterPro" id="IPR001387">
    <property type="entry name" value="Cro/C1-type_HTH"/>
</dbReference>
<dbReference type="PANTHER" id="PTHR46797">
    <property type="entry name" value="HTH-TYPE TRANSCRIPTIONAL REGULATOR"/>
    <property type="match status" value="1"/>
</dbReference>
<dbReference type="Gene3D" id="1.10.260.40">
    <property type="entry name" value="lambda repressor-like DNA-binding domains"/>
    <property type="match status" value="1"/>
</dbReference>
<dbReference type="GO" id="GO:0005829">
    <property type="term" value="C:cytosol"/>
    <property type="evidence" value="ECO:0007669"/>
    <property type="project" value="TreeGrafter"/>
</dbReference>
<dbReference type="SUPFAM" id="SSF47413">
    <property type="entry name" value="lambda repressor-like DNA-binding domains"/>
    <property type="match status" value="1"/>
</dbReference>
<dbReference type="SMART" id="SM00530">
    <property type="entry name" value="HTH_XRE"/>
    <property type="match status" value="1"/>
</dbReference>
<gene>
    <name evidence="3" type="ORF">GCM10017044_08230</name>
</gene>
<proteinExistence type="predicted"/>
<evidence type="ECO:0000313" key="3">
    <source>
        <dbReference type="EMBL" id="GHF16303.1"/>
    </source>
</evidence>
<dbReference type="GO" id="GO:0003677">
    <property type="term" value="F:DNA binding"/>
    <property type="evidence" value="ECO:0007669"/>
    <property type="project" value="UniProtKB-KW"/>
</dbReference>
<reference evidence="3" key="2">
    <citation type="submission" date="2020-09" db="EMBL/GenBank/DDBJ databases">
        <authorList>
            <person name="Sun Q."/>
            <person name="Kim S."/>
        </authorList>
    </citation>
    <scope>NUCLEOTIDE SEQUENCE</scope>
    <source>
        <strain evidence="3">KCTC 42590</strain>
    </source>
</reference>
<feature type="domain" description="HTH cro/C1-type" evidence="2">
    <location>
        <begin position="13"/>
        <end position="67"/>
    </location>
</feature>
<organism evidence="3 4">
    <name type="scientific">Kordiimonas sediminis</name>
    <dbReference type="NCBI Taxonomy" id="1735581"/>
    <lineage>
        <taxon>Bacteria</taxon>
        <taxon>Pseudomonadati</taxon>
        <taxon>Pseudomonadota</taxon>
        <taxon>Alphaproteobacteria</taxon>
        <taxon>Kordiimonadales</taxon>
        <taxon>Kordiimonadaceae</taxon>
        <taxon>Kordiimonas</taxon>
    </lineage>
</organism>
<dbReference type="GO" id="GO:0003700">
    <property type="term" value="F:DNA-binding transcription factor activity"/>
    <property type="evidence" value="ECO:0007669"/>
    <property type="project" value="TreeGrafter"/>
</dbReference>
<evidence type="ECO:0000256" key="1">
    <source>
        <dbReference type="ARBA" id="ARBA00023125"/>
    </source>
</evidence>
<evidence type="ECO:0000259" key="2">
    <source>
        <dbReference type="PROSITE" id="PS50943"/>
    </source>
</evidence>
<evidence type="ECO:0000313" key="4">
    <source>
        <dbReference type="Proteomes" id="UP000630923"/>
    </source>
</evidence>
<dbReference type="PROSITE" id="PS50943">
    <property type="entry name" value="HTH_CROC1"/>
    <property type="match status" value="1"/>
</dbReference>
<dbReference type="AlphaFoldDB" id="A0A919AQ03"/>
<dbReference type="EMBL" id="BNCI01000001">
    <property type="protein sequence ID" value="GHF16303.1"/>
    <property type="molecule type" value="Genomic_DNA"/>
</dbReference>
<dbReference type="RefSeq" id="WP_191250275.1">
    <property type="nucleotide sequence ID" value="NZ_BNCI01000001.1"/>
</dbReference>
<name>A0A919AQ03_9PROT</name>
<keyword evidence="1" id="KW-0238">DNA-binding</keyword>
<dbReference type="CDD" id="cd00093">
    <property type="entry name" value="HTH_XRE"/>
    <property type="match status" value="1"/>
</dbReference>